<dbReference type="Ensembl" id="ENSCANT00000029164.1">
    <property type="protein sequence ID" value="ENSCANP00000007852.1"/>
    <property type="gene ID" value="ENSCANG00000025830.1"/>
</dbReference>
<feature type="transmembrane region" description="Helical" evidence="1">
    <location>
        <begin position="31"/>
        <end position="52"/>
    </location>
</feature>
<feature type="transmembrane region" description="Helical" evidence="1">
    <location>
        <begin position="7"/>
        <end position="25"/>
    </location>
</feature>
<reference evidence="2" key="1">
    <citation type="submission" date="2025-08" db="UniProtKB">
        <authorList>
            <consortium name="Ensembl"/>
        </authorList>
    </citation>
    <scope>IDENTIFICATION</scope>
</reference>
<dbReference type="Proteomes" id="UP000233080">
    <property type="component" value="Unassembled WGS sequence"/>
</dbReference>
<organism evidence="2 3">
    <name type="scientific">Colobus angolensis palliatus</name>
    <name type="common">Peters' Angolan colobus</name>
    <dbReference type="NCBI Taxonomy" id="336983"/>
    <lineage>
        <taxon>Eukaryota</taxon>
        <taxon>Metazoa</taxon>
        <taxon>Chordata</taxon>
        <taxon>Craniata</taxon>
        <taxon>Vertebrata</taxon>
        <taxon>Euteleostomi</taxon>
        <taxon>Mammalia</taxon>
        <taxon>Eutheria</taxon>
        <taxon>Euarchontoglires</taxon>
        <taxon>Primates</taxon>
        <taxon>Haplorrhini</taxon>
        <taxon>Catarrhini</taxon>
        <taxon>Cercopithecidae</taxon>
        <taxon>Colobinae</taxon>
        <taxon>Colobus</taxon>
    </lineage>
</organism>
<evidence type="ECO:0000313" key="2">
    <source>
        <dbReference type="Ensembl" id="ENSCANP00000007852.1"/>
    </source>
</evidence>
<keyword evidence="1" id="KW-0472">Membrane</keyword>
<name>A0A2K5HU45_COLAP</name>
<evidence type="ECO:0000313" key="3">
    <source>
        <dbReference type="Proteomes" id="UP000233080"/>
    </source>
</evidence>
<sequence length="78" mass="9418">MFIRFIFCLYIFPTFPIALLTYSIVEKDITIVLYIFKVMLQGLESFGVWFSYRILFKKKKKGQLELPYLFLKSMLTSW</sequence>
<dbReference type="AlphaFoldDB" id="A0A2K5HU45"/>
<accession>A0A2K5HU45</accession>
<keyword evidence="1" id="KW-0812">Transmembrane</keyword>
<keyword evidence="1" id="KW-1133">Transmembrane helix</keyword>
<keyword evidence="3" id="KW-1185">Reference proteome</keyword>
<proteinExistence type="predicted"/>
<reference evidence="2" key="2">
    <citation type="submission" date="2025-09" db="UniProtKB">
        <authorList>
            <consortium name="Ensembl"/>
        </authorList>
    </citation>
    <scope>IDENTIFICATION</scope>
</reference>
<evidence type="ECO:0000256" key="1">
    <source>
        <dbReference type="SAM" id="Phobius"/>
    </source>
</evidence>
<protein>
    <submittedName>
        <fullName evidence="2">Uncharacterized protein</fullName>
    </submittedName>
</protein>